<dbReference type="AlphaFoldDB" id="A0A4R1N5X4"/>
<evidence type="ECO:0000256" key="5">
    <source>
        <dbReference type="ARBA" id="ARBA00023136"/>
    </source>
</evidence>
<reference evidence="8 9" key="1">
    <citation type="submission" date="2019-02" db="EMBL/GenBank/DDBJ databases">
        <title>Investigation of anaerobic lignin degradation for improved lignocellulosic biofuels.</title>
        <authorList>
            <person name="Deangelis K."/>
        </authorList>
    </citation>
    <scope>NUCLEOTIDE SEQUENCE [LARGE SCALE GENOMIC DNA]</scope>
    <source>
        <strain evidence="8 9">159R</strain>
    </source>
</reference>
<comment type="subcellular location">
    <subcellularLocation>
        <location evidence="1">Cell membrane</location>
        <topology evidence="1">Multi-pass membrane protein</topology>
    </subcellularLocation>
</comment>
<organism evidence="8 9">
    <name type="scientific">Sodalis ligni</name>
    <dbReference type="NCBI Taxonomy" id="2697027"/>
    <lineage>
        <taxon>Bacteria</taxon>
        <taxon>Pseudomonadati</taxon>
        <taxon>Pseudomonadota</taxon>
        <taxon>Gammaproteobacteria</taxon>
        <taxon>Enterobacterales</taxon>
        <taxon>Bruguierivoracaceae</taxon>
        <taxon>Sodalis</taxon>
    </lineage>
</organism>
<evidence type="ECO:0000256" key="1">
    <source>
        <dbReference type="ARBA" id="ARBA00004651"/>
    </source>
</evidence>
<feature type="transmembrane region" description="Helical" evidence="6">
    <location>
        <begin position="60"/>
        <end position="82"/>
    </location>
</feature>
<feature type="transmembrane region" description="Helical" evidence="6">
    <location>
        <begin position="271"/>
        <end position="290"/>
    </location>
</feature>
<feature type="transmembrane region" description="Helical" evidence="6">
    <location>
        <begin position="141"/>
        <end position="159"/>
    </location>
</feature>
<feature type="transmembrane region" description="Helical" evidence="6">
    <location>
        <begin position="246"/>
        <end position="265"/>
    </location>
</feature>
<evidence type="ECO:0000256" key="4">
    <source>
        <dbReference type="ARBA" id="ARBA00022989"/>
    </source>
</evidence>
<feature type="transmembrane region" description="Helical" evidence="6">
    <location>
        <begin position="179"/>
        <end position="198"/>
    </location>
</feature>
<evidence type="ECO:0000313" key="9">
    <source>
        <dbReference type="Proteomes" id="UP000294555"/>
    </source>
</evidence>
<dbReference type="PANTHER" id="PTHR32322">
    <property type="entry name" value="INNER MEMBRANE TRANSPORTER"/>
    <property type="match status" value="1"/>
</dbReference>
<dbReference type="Proteomes" id="UP000294555">
    <property type="component" value="Unassembled WGS sequence"/>
</dbReference>
<feature type="transmembrane region" description="Helical" evidence="6">
    <location>
        <begin position="33"/>
        <end position="53"/>
    </location>
</feature>
<dbReference type="InterPro" id="IPR000620">
    <property type="entry name" value="EamA_dom"/>
</dbReference>
<dbReference type="InterPro" id="IPR037185">
    <property type="entry name" value="EmrE-like"/>
</dbReference>
<keyword evidence="3 6" id="KW-0812">Transmembrane</keyword>
<feature type="transmembrane region" description="Helical" evidence="6">
    <location>
        <begin position="213"/>
        <end position="234"/>
    </location>
</feature>
<proteinExistence type="predicted"/>
<dbReference type="EMBL" id="SJOI01000001">
    <property type="protein sequence ID" value="TCL02605.1"/>
    <property type="molecule type" value="Genomic_DNA"/>
</dbReference>
<evidence type="ECO:0000256" key="6">
    <source>
        <dbReference type="SAM" id="Phobius"/>
    </source>
</evidence>
<feature type="domain" description="EamA" evidence="7">
    <location>
        <begin position="7"/>
        <end position="130"/>
    </location>
</feature>
<accession>A0A4R1N5X4</accession>
<dbReference type="InterPro" id="IPR050638">
    <property type="entry name" value="AA-Vitamin_Transporters"/>
</dbReference>
<feature type="transmembrane region" description="Helical" evidence="6">
    <location>
        <begin position="88"/>
        <end position="108"/>
    </location>
</feature>
<evidence type="ECO:0000256" key="2">
    <source>
        <dbReference type="ARBA" id="ARBA00022475"/>
    </source>
</evidence>
<keyword evidence="9" id="KW-1185">Reference proteome</keyword>
<keyword evidence="2" id="KW-1003">Cell membrane</keyword>
<dbReference type="RefSeq" id="WP_132921545.1">
    <property type="nucleotide sequence ID" value="NZ_SJOI01000001.1"/>
</dbReference>
<evidence type="ECO:0000256" key="3">
    <source>
        <dbReference type="ARBA" id="ARBA00022692"/>
    </source>
</evidence>
<evidence type="ECO:0000259" key="7">
    <source>
        <dbReference type="Pfam" id="PF00892"/>
    </source>
</evidence>
<dbReference type="GO" id="GO:0016020">
    <property type="term" value="C:membrane"/>
    <property type="evidence" value="ECO:0007669"/>
    <property type="project" value="UniProtKB-SubCell"/>
</dbReference>
<gene>
    <name evidence="8" type="ORF">EZJ58_0629</name>
</gene>
<name>A0A4R1N5X4_9GAMM</name>
<keyword evidence="5 6" id="KW-0472">Membrane</keyword>
<protein>
    <submittedName>
        <fullName evidence="8">O-acetylserine/cysteine efflux transporter</fullName>
    </submittedName>
</protein>
<feature type="transmembrane region" description="Helical" evidence="6">
    <location>
        <begin position="115"/>
        <end position="135"/>
    </location>
</feature>
<dbReference type="OrthoDB" id="7158585at2"/>
<dbReference type="Pfam" id="PF00892">
    <property type="entry name" value="EamA"/>
    <property type="match status" value="2"/>
</dbReference>
<comment type="caution">
    <text evidence="8">The sequence shown here is derived from an EMBL/GenBank/DDBJ whole genome shotgun (WGS) entry which is preliminary data.</text>
</comment>
<dbReference type="PANTHER" id="PTHR32322:SF9">
    <property type="entry name" value="AMINO-ACID METABOLITE EFFLUX PUMP-RELATED"/>
    <property type="match status" value="1"/>
</dbReference>
<evidence type="ECO:0000313" key="8">
    <source>
        <dbReference type="EMBL" id="TCL02605.1"/>
    </source>
</evidence>
<keyword evidence="4 6" id="KW-1133">Transmembrane helix</keyword>
<feature type="transmembrane region" description="Helical" evidence="6">
    <location>
        <begin position="7"/>
        <end position="27"/>
    </location>
</feature>
<dbReference type="SUPFAM" id="SSF103481">
    <property type="entry name" value="Multidrug resistance efflux transporter EmrE"/>
    <property type="match status" value="2"/>
</dbReference>
<feature type="domain" description="EamA" evidence="7">
    <location>
        <begin position="145"/>
        <end position="288"/>
    </location>
</feature>
<sequence length="302" mass="32642">MSVKDTLLALLVVVIWGVNFVIIKIGLHGMPPFLLGCLRFLLVAIPAIFFIPAPKIPLKWLAFYALTISFLQFAFLFGAINIGMPTGIASLILQSQVFFTIILGTFFLSEKIKAMQIVGTLIAAAGIGILVEGGMTNTLSAIPPLGLLLTLTAGLFWAFGNISNKIIMTNSPKTPILSLVVWSALIPVVPFLLCSWLFEGPKAIVDSLVNIKAPTIFSLIYLAFISTIIGYGLWGKLLSRHETWRVTPFALLVPVVGLTSAALILGEMLNGLQFIGVAVIMLGLLINVFGPRLMNRKAAHQI</sequence>